<dbReference type="InterPro" id="IPR029033">
    <property type="entry name" value="His_PPase_superfam"/>
</dbReference>
<evidence type="ECO:0008006" key="5">
    <source>
        <dbReference type="Google" id="ProtNLM"/>
    </source>
</evidence>
<proteinExistence type="predicted"/>
<dbReference type="PROSITE" id="PS00175">
    <property type="entry name" value="PG_MUTASE"/>
    <property type="match status" value="1"/>
</dbReference>
<dbReference type="InterPro" id="IPR001345">
    <property type="entry name" value="PG/BPGM_mutase_AS"/>
</dbReference>
<dbReference type="EMBL" id="KB870805">
    <property type="protein sequence ID" value="EOA36158.1"/>
    <property type="molecule type" value="Genomic_DNA"/>
</dbReference>
<evidence type="ECO:0000313" key="4">
    <source>
        <dbReference type="Proteomes" id="UP000029121"/>
    </source>
</evidence>
<dbReference type="Pfam" id="PF00300">
    <property type="entry name" value="His_Phos_1"/>
    <property type="match status" value="1"/>
</dbReference>
<dbReference type="AlphaFoldDB" id="R0IH53"/>
<gene>
    <name evidence="3" type="ORF">CARUB_v10009965mg</name>
</gene>
<keyword evidence="4" id="KW-1185">Reference proteome</keyword>
<dbReference type="STRING" id="81985.R0IH53"/>
<dbReference type="Gene3D" id="3.40.50.1240">
    <property type="entry name" value="Phosphoglycerate mutase-like"/>
    <property type="match status" value="1"/>
</dbReference>
<feature type="binding site" evidence="2">
    <location>
        <begin position="18"/>
        <end position="25"/>
    </location>
    <ligand>
        <name>substrate</name>
    </ligand>
</feature>
<evidence type="ECO:0000313" key="3">
    <source>
        <dbReference type="EMBL" id="EOA36158.1"/>
    </source>
</evidence>
<feature type="binding site" evidence="2">
    <location>
        <position position="80"/>
    </location>
    <ligand>
        <name>substrate</name>
    </ligand>
</feature>
<evidence type="ECO:0000256" key="1">
    <source>
        <dbReference type="PIRSR" id="PIRSR613078-1"/>
    </source>
</evidence>
<sequence length="279" mass="32679">MVKEKKKKMPPKRIILMRHGESAGNIDAGAYATTPDHKIPLTEEGRAQAREAGKKMRALISTKSGGENWRVYFYVSPYERTRTTLREVGKGFSKKRVIGVREECRIREQDFGNFQVEERMRVVKETRERFGRFFYRFPEGESAADVYDRVSSFLESMWRDVDMNRHQVDPTSELNLVIVSHGLTSRVFLTKWFKWTVEEFERLNNFGNCEFRVMELGASGEYTFAIHHTEEEMLSWGMSKDMIDDQMDRVDGCRATSNDHCSLHLHEYFDLLDVTDDEE</sequence>
<dbReference type="CDD" id="cd07067">
    <property type="entry name" value="HP_PGM_like"/>
    <property type="match status" value="1"/>
</dbReference>
<dbReference type="SMART" id="SM00855">
    <property type="entry name" value="PGAM"/>
    <property type="match status" value="1"/>
</dbReference>
<dbReference type="eggNOG" id="ENOG502QTHF">
    <property type="taxonomic scope" value="Eukaryota"/>
</dbReference>
<dbReference type="InterPro" id="IPR013078">
    <property type="entry name" value="His_Pase_superF_clade-1"/>
</dbReference>
<dbReference type="PANTHER" id="PTHR46192">
    <property type="entry name" value="BROAD-RANGE ACID PHOSPHATASE DET1"/>
    <property type="match status" value="1"/>
</dbReference>
<evidence type="ECO:0000256" key="2">
    <source>
        <dbReference type="PIRSR" id="PIRSR613078-2"/>
    </source>
</evidence>
<feature type="active site" description="Tele-phosphohistidine intermediate" evidence="1">
    <location>
        <position position="19"/>
    </location>
</feature>
<feature type="active site" description="Proton donor/acceptor" evidence="1">
    <location>
        <position position="108"/>
    </location>
</feature>
<dbReference type="OrthoDB" id="10261749at2759"/>
<reference evidence="4" key="1">
    <citation type="journal article" date="2013" name="Nat. Genet.">
        <title>The Capsella rubella genome and the genomic consequences of rapid mating system evolution.</title>
        <authorList>
            <person name="Slotte T."/>
            <person name="Hazzouri K.M."/>
            <person name="Agren J.A."/>
            <person name="Koenig D."/>
            <person name="Maumus F."/>
            <person name="Guo Y.L."/>
            <person name="Steige K."/>
            <person name="Platts A.E."/>
            <person name="Escobar J.S."/>
            <person name="Newman L.K."/>
            <person name="Wang W."/>
            <person name="Mandakova T."/>
            <person name="Vello E."/>
            <person name="Smith L.M."/>
            <person name="Henz S.R."/>
            <person name="Steffen J."/>
            <person name="Takuno S."/>
            <person name="Brandvain Y."/>
            <person name="Coop G."/>
            <person name="Andolfatto P."/>
            <person name="Hu T.T."/>
            <person name="Blanchette M."/>
            <person name="Clark R.M."/>
            <person name="Quesneville H."/>
            <person name="Nordborg M."/>
            <person name="Gaut B.S."/>
            <person name="Lysak M.A."/>
            <person name="Jenkins J."/>
            <person name="Grimwood J."/>
            <person name="Chapman J."/>
            <person name="Prochnik S."/>
            <person name="Shu S."/>
            <person name="Rokhsar D."/>
            <person name="Schmutz J."/>
            <person name="Weigel D."/>
            <person name="Wright S.I."/>
        </authorList>
    </citation>
    <scope>NUCLEOTIDE SEQUENCE [LARGE SCALE GENOMIC DNA]</scope>
    <source>
        <strain evidence="4">cv. Monte Gargano</strain>
    </source>
</reference>
<protein>
    <recommendedName>
        <fullName evidence="5">Phosphoglycerate mutase-like protein AT74H</fullName>
    </recommendedName>
</protein>
<dbReference type="KEGG" id="crb:17898063"/>
<dbReference type="GO" id="GO:0003824">
    <property type="term" value="F:catalytic activity"/>
    <property type="evidence" value="ECO:0007669"/>
    <property type="project" value="InterPro"/>
</dbReference>
<accession>R0IH53</accession>
<dbReference type="SUPFAM" id="SSF53254">
    <property type="entry name" value="Phosphoglycerate mutase-like"/>
    <property type="match status" value="1"/>
</dbReference>
<organism evidence="3 4">
    <name type="scientific">Capsella rubella</name>
    <dbReference type="NCBI Taxonomy" id="81985"/>
    <lineage>
        <taxon>Eukaryota</taxon>
        <taxon>Viridiplantae</taxon>
        <taxon>Streptophyta</taxon>
        <taxon>Embryophyta</taxon>
        <taxon>Tracheophyta</taxon>
        <taxon>Spermatophyta</taxon>
        <taxon>Magnoliopsida</taxon>
        <taxon>eudicotyledons</taxon>
        <taxon>Gunneridae</taxon>
        <taxon>Pentapetalae</taxon>
        <taxon>rosids</taxon>
        <taxon>malvids</taxon>
        <taxon>Brassicales</taxon>
        <taxon>Brassicaceae</taxon>
        <taxon>Camelineae</taxon>
        <taxon>Capsella</taxon>
    </lineage>
</organism>
<name>R0IH53_9BRAS</name>
<dbReference type="InterPro" id="IPR052765">
    <property type="entry name" value="PGM-Related"/>
</dbReference>
<dbReference type="Proteomes" id="UP000029121">
    <property type="component" value="Unassembled WGS sequence"/>
</dbReference>